<dbReference type="InterPro" id="IPR011047">
    <property type="entry name" value="Quinoprotein_ADH-like_sf"/>
</dbReference>
<organism evidence="2 3">
    <name type="scientific">Bodo saltans</name>
    <name type="common">Flagellated protozoan</name>
    <dbReference type="NCBI Taxonomy" id="75058"/>
    <lineage>
        <taxon>Eukaryota</taxon>
        <taxon>Discoba</taxon>
        <taxon>Euglenozoa</taxon>
        <taxon>Kinetoplastea</taxon>
        <taxon>Metakinetoplastina</taxon>
        <taxon>Eubodonida</taxon>
        <taxon>Bodonidae</taxon>
        <taxon>Bodo</taxon>
    </lineage>
</organism>
<name>A0A0S4IWT8_BODSA</name>
<dbReference type="Proteomes" id="UP000051952">
    <property type="component" value="Unassembled WGS sequence"/>
</dbReference>
<evidence type="ECO:0000256" key="1">
    <source>
        <dbReference type="SAM" id="SignalP"/>
    </source>
</evidence>
<feature type="signal peptide" evidence="1">
    <location>
        <begin position="1"/>
        <end position="17"/>
    </location>
</feature>
<keyword evidence="3" id="KW-1185">Reference proteome</keyword>
<reference evidence="3" key="1">
    <citation type="submission" date="2015-09" db="EMBL/GenBank/DDBJ databases">
        <authorList>
            <consortium name="Pathogen Informatics"/>
        </authorList>
    </citation>
    <scope>NUCLEOTIDE SEQUENCE [LARGE SCALE GENOMIC DNA]</scope>
    <source>
        <strain evidence="3">Lake Konstanz</strain>
    </source>
</reference>
<evidence type="ECO:0000313" key="2">
    <source>
        <dbReference type="EMBL" id="CUG06075.1"/>
    </source>
</evidence>
<accession>A0A0S4IWT8</accession>
<dbReference type="EMBL" id="CYKH01000555">
    <property type="protein sequence ID" value="CUG06075.1"/>
    <property type="molecule type" value="Genomic_DNA"/>
</dbReference>
<dbReference type="VEuPathDB" id="TriTrypDB:BSAL_71585"/>
<feature type="chain" id="PRO_5006621727" description="Membrane-associated protein" evidence="1">
    <location>
        <begin position="18"/>
        <end position="865"/>
    </location>
</feature>
<keyword evidence="1" id="KW-0732">Signal</keyword>
<sequence>MSQRFLIAALVASVALAQPAVNAPLLPQSSYVTGTGSSAVVGVVLASNYAFTADSNGVWGTNINKASNEESPFWDALPGVTQMWAWCSNWTNANTCNLHVIAGPAVALYQMNETTVWRASTFLAENATFNIISDSRSPSYMYPAMLPMADGSGYFYVLGTQNTSSSTTTTSLPSTVYAFNAMDLSVVWSTVVNADTSNFQTANCSEYVWILTQNQTFGYSDTIIRKLDPNNGALLDWSLDTQMSNSVQNIGVANGQFMVLAYGGYLTFGFYNGTTISLDFSIPTTCGTMPYAPALINSTWYAICGTYVEMWDSVTGVRQTPFIASNSIRCAAVHEGSNDFVLSGGDAVYVANASGISQLINLPDSIGGGVSSTCTGASFNWVSSKYLPTFDNITDIVHLSYIGYYSGSVLAINFRSGAVLAQAAANVSPLGGAIVDWEKRRLYTSSTAGNILQGYQFVPVSASTTSFIADLSDATGSSTTFSIAYNATNRSTYYISTYNLYTVDHMGETEQLATFSYVSSSVQPVIVEQFLVFSDSYNDNVFVWDSVEKVLTTLSVDDIDTSVNFFVSEMKVIAFVQTYSTAAFVVDLSASTLTATAIAADSYRQVSGATVIGTTLVINTGGSSVSGFDFTNQTFTTPVFVLNTANDDLYLVLSPPQAFNNEAYFVGYTVSTTIVGATGNSVFSVNASGWMTKVGELPTQHSTETKTLSIKSGNVFGGTIMYIIGSQNVTAYSTNWTMLFNYKSDQTIITLSSPSLPTVLDTGAICFFTTYAFTVVDGFAGGLAWYYNATSNYYPALTDNTTIYFSDGQYVIGAATYTGAVTSLSTFGNSQIRGYAIAAGGTTTTIIGATDDELVFANQVLRVPA</sequence>
<dbReference type="AlphaFoldDB" id="A0A0S4IWT8"/>
<evidence type="ECO:0000313" key="3">
    <source>
        <dbReference type="Proteomes" id="UP000051952"/>
    </source>
</evidence>
<dbReference type="SUPFAM" id="SSF50998">
    <property type="entry name" value="Quinoprotein alcohol dehydrogenase-like"/>
    <property type="match status" value="1"/>
</dbReference>
<evidence type="ECO:0008006" key="4">
    <source>
        <dbReference type="Google" id="ProtNLM"/>
    </source>
</evidence>
<proteinExistence type="predicted"/>
<gene>
    <name evidence="2" type="ORF">BSAL_71585</name>
</gene>
<protein>
    <recommendedName>
        <fullName evidence="4">Membrane-associated protein</fullName>
    </recommendedName>
</protein>